<evidence type="ECO:0000259" key="4">
    <source>
        <dbReference type="PROSITE" id="PS51379"/>
    </source>
</evidence>
<dbReference type="EMBL" id="CP001098">
    <property type="protein sequence ID" value="ACL68974.1"/>
    <property type="molecule type" value="Genomic_DNA"/>
</dbReference>
<dbReference type="STRING" id="373903.Hore_02130"/>
<dbReference type="PROSITE" id="PS00198">
    <property type="entry name" value="4FE4S_FER_1"/>
    <property type="match status" value="1"/>
</dbReference>
<reference evidence="5 6" key="1">
    <citation type="journal article" date="2009" name="PLoS ONE">
        <title>Genome analysis of the anaerobic thermohalophilic bacterium Halothermothrix orenii.</title>
        <authorList>
            <person name="Mavromatis K."/>
            <person name="Ivanova N."/>
            <person name="Anderson I."/>
            <person name="Lykidis A."/>
            <person name="Hooper S.D."/>
            <person name="Sun H."/>
            <person name="Kunin V."/>
            <person name="Lapidus A."/>
            <person name="Hugenholtz P."/>
            <person name="Patel B."/>
            <person name="Kyrpides N.C."/>
        </authorList>
    </citation>
    <scope>NUCLEOTIDE SEQUENCE [LARGE SCALE GENOMIC DNA]</scope>
    <source>
        <strain evidence="6">H 168 / OCM 544 / DSM 9562</strain>
    </source>
</reference>
<dbReference type="KEGG" id="hor:Hore_02130"/>
<feature type="domain" description="4Fe-4S ferredoxin-type" evidence="4">
    <location>
        <begin position="37"/>
        <end position="67"/>
    </location>
</feature>
<evidence type="ECO:0000256" key="1">
    <source>
        <dbReference type="ARBA" id="ARBA00022723"/>
    </source>
</evidence>
<protein>
    <submittedName>
        <fullName evidence="5">4Fe-4S ferredoxin iron-sulfur binding domain protein</fullName>
    </submittedName>
</protein>
<dbReference type="InterPro" id="IPR017896">
    <property type="entry name" value="4Fe4S_Fe-S-bd"/>
</dbReference>
<dbReference type="OrthoDB" id="9807879at2"/>
<keyword evidence="2" id="KW-0408">Iron</keyword>
<dbReference type="Pfam" id="PF12838">
    <property type="entry name" value="Fer4_7"/>
    <property type="match status" value="1"/>
</dbReference>
<dbReference type="InterPro" id="IPR017900">
    <property type="entry name" value="4Fe4S_Fe_S_CS"/>
</dbReference>
<gene>
    <name evidence="5" type="ordered locus">Hore_02130</name>
</gene>
<dbReference type="eggNOG" id="COG1245">
    <property type="taxonomic scope" value="Bacteria"/>
</dbReference>
<dbReference type="Proteomes" id="UP000000719">
    <property type="component" value="Chromosome"/>
</dbReference>
<feature type="domain" description="4Fe-4S ferredoxin-type" evidence="4">
    <location>
        <begin position="1"/>
        <end position="35"/>
    </location>
</feature>
<dbReference type="Gene3D" id="3.30.70.20">
    <property type="match status" value="1"/>
</dbReference>
<dbReference type="AlphaFoldDB" id="B8D105"/>
<dbReference type="HOGENOM" id="CLU_142910_1_0_9"/>
<dbReference type="SUPFAM" id="SSF54862">
    <property type="entry name" value="4Fe-4S ferredoxins"/>
    <property type="match status" value="1"/>
</dbReference>
<keyword evidence="6" id="KW-1185">Reference proteome</keyword>
<proteinExistence type="predicted"/>
<dbReference type="GO" id="GO:0046872">
    <property type="term" value="F:metal ion binding"/>
    <property type="evidence" value="ECO:0007669"/>
    <property type="project" value="UniProtKB-KW"/>
</dbReference>
<evidence type="ECO:0000313" key="6">
    <source>
        <dbReference type="Proteomes" id="UP000000719"/>
    </source>
</evidence>
<name>B8D105_HALOH</name>
<dbReference type="GO" id="GO:0051536">
    <property type="term" value="F:iron-sulfur cluster binding"/>
    <property type="evidence" value="ECO:0007669"/>
    <property type="project" value="UniProtKB-KW"/>
</dbReference>
<keyword evidence="1" id="KW-0479">Metal-binding</keyword>
<evidence type="ECO:0000256" key="2">
    <source>
        <dbReference type="ARBA" id="ARBA00023004"/>
    </source>
</evidence>
<dbReference type="RefSeq" id="WP_012635172.1">
    <property type="nucleotide sequence ID" value="NC_011899.1"/>
</dbReference>
<evidence type="ECO:0000313" key="5">
    <source>
        <dbReference type="EMBL" id="ACL68974.1"/>
    </source>
</evidence>
<dbReference type="PROSITE" id="PS51379">
    <property type="entry name" value="4FE4S_FER_2"/>
    <property type="match status" value="2"/>
</dbReference>
<sequence>MGIRIDKGKCTGCPGRDEPPCVKYCPGNLIVIAPETKKARIRGQRDCWDCMVCVKSCPFGAIETRLPFQLAGFGASLKPEVAKDKIVWKLKDADGNTEIFEVLTKKV</sequence>
<organism evidence="5 6">
    <name type="scientific">Halothermothrix orenii (strain H 168 / OCM 544 / DSM 9562)</name>
    <dbReference type="NCBI Taxonomy" id="373903"/>
    <lineage>
        <taxon>Bacteria</taxon>
        <taxon>Bacillati</taxon>
        <taxon>Bacillota</taxon>
        <taxon>Clostridia</taxon>
        <taxon>Halanaerobiales</taxon>
        <taxon>Halothermotrichaceae</taxon>
        <taxon>Halothermothrix</taxon>
    </lineage>
</organism>
<evidence type="ECO:0000256" key="3">
    <source>
        <dbReference type="ARBA" id="ARBA00023014"/>
    </source>
</evidence>
<accession>B8D105</accession>
<keyword evidence="3" id="KW-0411">Iron-sulfur</keyword>